<dbReference type="Proteomes" id="UP000799777">
    <property type="component" value="Unassembled WGS sequence"/>
</dbReference>
<keyword evidence="2" id="KW-1185">Reference proteome</keyword>
<comment type="caution">
    <text evidence="1">The sequence shown here is derived from an EMBL/GenBank/DDBJ whole genome shotgun (WGS) entry which is preliminary data.</text>
</comment>
<reference evidence="1" key="1">
    <citation type="journal article" date="2020" name="Stud. Mycol.">
        <title>101 Dothideomycetes genomes: a test case for predicting lifestyles and emergence of pathogens.</title>
        <authorList>
            <person name="Haridas S."/>
            <person name="Albert R."/>
            <person name="Binder M."/>
            <person name="Bloem J."/>
            <person name="Labutti K."/>
            <person name="Salamov A."/>
            <person name="Andreopoulos B."/>
            <person name="Baker S."/>
            <person name="Barry K."/>
            <person name="Bills G."/>
            <person name="Bluhm B."/>
            <person name="Cannon C."/>
            <person name="Castanera R."/>
            <person name="Culley D."/>
            <person name="Daum C."/>
            <person name="Ezra D."/>
            <person name="Gonzalez J."/>
            <person name="Henrissat B."/>
            <person name="Kuo A."/>
            <person name="Liang C."/>
            <person name="Lipzen A."/>
            <person name="Lutzoni F."/>
            <person name="Magnuson J."/>
            <person name="Mondo S."/>
            <person name="Nolan M."/>
            <person name="Ohm R."/>
            <person name="Pangilinan J."/>
            <person name="Park H.-J."/>
            <person name="Ramirez L."/>
            <person name="Alfaro M."/>
            <person name="Sun H."/>
            <person name="Tritt A."/>
            <person name="Yoshinaga Y."/>
            <person name="Zwiers L.-H."/>
            <person name="Turgeon B."/>
            <person name="Goodwin S."/>
            <person name="Spatafora J."/>
            <person name="Crous P."/>
            <person name="Grigoriev I."/>
        </authorList>
    </citation>
    <scope>NUCLEOTIDE SEQUENCE</scope>
    <source>
        <strain evidence="1">CBS 110217</strain>
    </source>
</reference>
<proteinExistence type="predicted"/>
<organism evidence="1 2">
    <name type="scientific">Setomelanomma holmii</name>
    <dbReference type="NCBI Taxonomy" id="210430"/>
    <lineage>
        <taxon>Eukaryota</taxon>
        <taxon>Fungi</taxon>
        <taxon>Dikarya</taxon>
        <taxon>Ascomycota</taxon>
        <taxon>Pezizomycotina</taxon>
        <taxon>Dothideomycetes</taxon>
        <taxon>Pleosporomycetidae</taxon>
        <taxon>Pleosporales</taxon>
        <taxon>Pleosporineae</taxon>
        <taxon>Phaeosphaeriaceae</taxon>
        <taxon>Setomelanomma</taxon>
    </lineage>
</organism>
<evidence type="ECO:0000313" key="2">
    <source>
        <dbReference type="Proteomes" id="UP000799777"/>
    </source>
</evidence>
<dbReference type="EMBL" id="ML978195">
    <property type="protein sequence ID" value="KAF2029961.1"/>
    <property type="molecule type" value="Genomic_DNA"/>
</dbReference>
<accession>A0A9P4HB92</accession>
<sequence length="123" mass="14321">MPSKCKRPSRKYRVKAVTRQTQEAFPLMELPAEIRNQAHEYALAFPYGIKVRWNTGMKRRNKKPVMMVNADDDHDIYPANQLQYVNQKLRKETAGLEIQFNRVLLDAQRGIKIGDAIAGIFRF</sequence>
<name>A0A9P4HB92_9PLEO</name>
<feature type="non-terminal residue" evidence="1">
    <location>
        <position position="123"/>
    </location>
</feature>
<evidence type="ECO:0000313" key="1">
    <source>
        <dbReference type="EMBL" id="KAF2029961.1"/>
    </source>
</evidence>
<dbReference type="OrthoDB" id="4790878at2759"/>
<gene>
    <name evidence="1" type="ORF">EK21DRAFT_32641</name>
</gene>
<dbReference type="AlphaFoldDB" id="A0A9P4HB92"/>
<protein>
    <submittedName>
        <fullName evidence="1">Uncharacterized protein</fullName>
    </submittedName>
</protein>